<feature type="transmembrane region" description="Helical" evidence="1">
    <location>
        <begin position="222"/>
        <end position="241"/>
    </location>
</feature>
<feature type="transmembrane region" description="Helical" evidence="1">
    <location>
        <begin position="181"/>
        <end position="202"/>
    </location>
</feature>
<organism evidence="2 3">
    <name type="scientific">Mucilaginibacter hurinus</name>
    <dbReference type="NCBI Taxonomy" id="2201324"/>
    <lineage>
        <taxon>Bacteria</taxon>
        <taxon>Pseudomonadati</taxon>
        <taxon>Bacteroidota</taxon>
        <taxon>Sphingobacteriia</taxon>
        <taxon>Sphingobacteriales</taxon>
        <taxon>Sphingobacteriaceae</taxon>
        <taxon>Mucilaginibacter</taxon>
    </lineage>
</organism>
<evidence type="ECO:0000256" key="1">
    <source>
        <dbReference type="SAM" id="Phobius"/>
    </source>
</evidence>
<keyword evidence="1" id="KW-1133">Transmembrane helix</keyword>
<feature type="transmembrane region" description="Helical" evidence="1">
    <location>
        <begin position="35"/>
        <end position="54"/>
    </location>
</feature>
<feature type="transmembrane region" description="Helical" evidence="1">
    <location>
        <begin position="452"/>
        <end position="472"/>
    </location>
</feature>
<dbReference type="Proteomes" id="UP000253209">
    <property type="component" value="Unassembled WGS sequence"/>
</dbReference>
<name>A0A367GUA1_9SPHI</name>
<gene>
    <name evidence="2" type="ORF">DJ568_01940</name>
</gene>
<reference evidence="2 3" key="1">
    <citation type="submission" date="2018-05" db="EMBL/GenBank/DDBJ databases">
        <title>Mucilaginibacter hurinus sp. nov., isolated from briquette warehouse soil.</title>
        <authorList>
            <person name="Choi L."/>
        </authorList>
    </citation>
    <scope>NUCLEOTIDE SEQUENCE [LARGE SCALE GENOMIC DNA]</scope>
    <source>
        <strain evidence="2 3">ZR32</strain>
    </source>
</reference>
<feature type="transmembrane region" description="Helical" evidence="1">
    <location>
        <begin position="416"/>
        <end position="440"/>
    </location>
</feature>
<evidence type="ECO:0000313" key="2">
    <source>
        <dbReference type="EMBL" id="RCH56645.1"/>
    </source>
</evidence>
<dbReference type="EMBL" id="QGDC01000001">
    <property type="protein sequence ID" value="RCH56645.1"/>
    <property type="molecule type" value="Genomic_DNA"/>
</dbReference>
<feature type="transmembrane region" description="Helical" evidence="1">
    <location>
        <begin position="367"/>
        <end position="386"/>
    </location>
</feature>
<evidence type="ECO:0000313" key="3">
    <source>
        <dbReference type="Proteomes" id="UP000253209"/>
    </source>
</evidence>
<keyword evidence="1" id="KW-0812">Transmembrane</keyword>
<accession>A0A367GUA1</accession>
<dbReference type="RefSeq" id="WP_114003542.1">
    <property type="nucleotide sequence ID" value="NZ_QGDC01000001.1"/>
</dbReference>
<keyword evidence="1" id="KW-0472">Membrane</keyword>
<feature type="transmembrane region" description="Helical" evidence="1">
    <location>
        <begin position="253"/>
        <end position="274"/>
    </location>
</feature>
<keyword evidence="3" id="KW-1185">Reference proteome</keyword>
<dbReference type="NCBIfam" id="TIGR04370">
    <property type="entry name" value="glyco_rpt_poly"/>
    <property type="match status" value="1"/>
</dbReference>
<evidence type="ECO:0008006" key="4">
    <source>
        <dbReference type="Google" id="ProtNLM"/>
    </source>
</evidence>
<feature type="transmembrane region" description="Helical" evidence="1">
    <location>
        <begin position="143"/>
        <end position="160"/>
    </location>
</feature>
<protein>
    <recommendedName>
        <fullName evidence="4">Oligosaccharide repeat unit polymerase</fullName>
    </recommendedName>
</protein>
<dbReference type="AlphaFoldDB" id="A0A367GUA1"/>
<proteinExistence type="predicted"/>
<comment type="caution">
    <text evidence="2">The sequence shown here is derived from an EMBL/GenBank/DDBJ whole genome shotgun (WGS) entry which is preliminary data.</text>
</comment>
<feature type="transmembrane region" description="Helical" evidence="1">
    <location>
        <begin position="294"/>
        <end position="312"/>
    </location>
</feature>
<dbReference type="OrthoDB" id="966190at2"/>
<sequence length="491" mass="55779">MITKGELSIESKKQSFYSKAVNDISSTNLLVDIPLTVRIGIIIYFFLYQFYFPIRLIVENSGGFEYVLLRIIKILNDFLLLVPIMFKWKGVGLLHPFVWSNLFDIAKTFKQPERFIAPFLSSNGVITQQAVIPSPGLSPEMKLALLSTAALLCTYLGYFITKKQKIDLKYKLPSPAIRDRIVMWAFICSAIALGFFLSRGGLQAWINSWGLAGSRSAAMEGFGPILAFVGGLYYIPTLWILSRNKAALRDPFFWLFAVVFAFCSFLATGSRYGILQALTTYLMAWVLLNKDFPFVKVILGGFIFLILFGVLGKLRTSATHNKSEADWSVLNEDISSYLEYSSTEVEKRSKEKPDVKIIRRVPEEVDYLYGTSYLYLIATYVPRALWADKPHSGAYYTGYRIFNVNWSIPPSEIGEVYFNFGTLGLLLFFIMKGCVFKIFVNSFRRYHKYAGAAMIYFMFVFTAGSFSSLGLGDFLREVVFVLVGLKFLRLL</sequence>